<dbReference type="AlphaFoldDB" id="Q9S8B0"/>
<dbReference type="PIR" id="S70327">
    <property type="entry name" value="S70327"/>
</dbReference>
<feature type="region of interest" description="Disordered" evidence="1">
    <location>
        <begin position="1"/>
        <end position="23"/>
    </location>
</feature>
<organism>
    <name type="scientific">Secale cereale</name>
    <name type="common">Rye</name>
    <dbReference type="NCBI Taxonomy" id="4550"/>
    <lineage>
        <taxon>Eukaryota</taxon>
        <taxon>Viridiplantae</taxon>
        <taxon>Streptophyta</taxon>
        <taxon>Embryophyta</taxon>
        <taxon>Tracheophyta</taxon>
        <taxon>Spermatophyta</taxon>
        <taxon>Magnoliopsida</taxon>
        <taxon>Liliopsida</taxon>
        <taxon>Poales</taxon>
        <taxon>Poaceae</taxon>
        <taxon>BOP clade</taxon>
        <taxon>Pooideae</taxon>
        <taxon>Triticodae</taxon>
        <taxon>Triticeae</taxon>
        <taxon>Hordeinae</taxon>
        <taxon>Secale</taxon>
    </lineage>
</organism>
<keyword id="KW-0903">Direct protein sequencing</keyword>
<proteinExistence type="evidence at protein level"/>
<dbReference type="Allergome" id="740">
    <property type="allergen name" value="Sec c 20.0101"/>
</dbReference>
<reference key="1">
    <citation type="journal article" date="1996" name="Biochim. Biophys. Acta">
        <title>Identification of major rye secalins as coeliac immunoreactive proteins.</title>
        <authorList>
            <person name="Rocher A."/>
            <person name="Calero M."/>
            <person name="Soriano F."/>
            <person name="Mendez E."/>
        </authorList>
    </citation>
    <scope>PROTEIN SEQUENCE</scope>
</reference>
<dbReference type="Allergome" id="621">
    <property type="allergen name" value="Sec c 20"/>
</dbReference>
<name>Q9S8B0_SECCE</name>
<protein>
    <submittedName>
        <fullName>Gamma-70 SECALIN isoform S10-12 (COELIAC immunoreactive protein)</fullName>
    </submittedName>
</protein>
<accession>Q9S8B0</accession>
<evidence type="ECO:0000256" key="1">
    <source>
        <dbReference type="SAM" id="MobiDB-lite"/>
    </source>
</evidence>
<sequence length="23" mass="2692">NMQVNPSGQVQWPQQQPFPQPQQ</sequence>